<keyword evidence="1" id="KW-0472">Membrane</keyword>
<accession>W5SLB7</accession>
<feature type="transmembrane region" description="Helical" evidence="1">
    <location>
        <begin position="15"/>
        <end position="41"/>
    </location>
</feature>
<evidence type="ECO:0000313" key="2">
    <source>
        <dbReference type="EMBL" id="AHH07473.1"/>
    </source>
</evidence>
<keyword evidence="2" id="KW-0614">Plasmid</keyword>
<sequence length="42" mass="4918">MHFYMYSSRFLSANSFFMCVMEGYGSFSSLLLVKVSFGIYLR</sequence>
<keyword evidence="1" id="KW-1133">Transmembrane helix</keyword>
<evidence type="ECO:0000256" key="1">
    <source>
        <dbReference type="SAM" id="Phobius"/>
    </source>
</evidence>
<organism evidence="2">
    <name type="scientific">Borrelia crocidurae DOU</name>
    <dbReference type="NCBI Taxonomy" id="1293575"/>
    <lineage>
        <taxon>Bacteria</taxon>
        <taxon>Pseudomonadati</taxon>
        <taxon>Spirochaetota</taxon>
        <taxon>Spirochaetia</taxon>
        <taxon>Spirochaetales</taxon>
        <taxon>Borreliaceae</taxon>
        <taxon>Borrelia</taxon>
    </lineage>
</organism>
<proteinExistence type="predicted"/>
<dbReference type="HOGENOM" id="CLU_3248057_0_0_12"/>
<dbReference type="AlphaFoldDB" id="W5SLB7"/>
<gene>
    <name evidence="2" type="ORF">BCD_1407</name>
</gene>
<reference evidence="2" key="1">
    <citation type="submission" date="2013-02" db="EMBL/GenBank/DDBJ databases">
        <title>Comparative genomics of Borrelia species.</title>
        <authorList>
            <person name="Schwan T.G."/>
            <person name="Raffel S.J."/>
            <person name="Porcella S.F."/>
        </authorList>
    </citation>
    <scope>NUCLEOTIDE SEQUENCE</scope>
    <source>
        <strain evidence="2">DOU</strain>
        <plasmid evidence="2">unnamed</plasmid>
    </source>
</reference>
<keyword evidence="1" id="KW-0812">Transmembrane</keyword>
<dbReference type="EMBL" id="CP004316">
    <property type="protein sequence ID" value="AHH07473.1"/>
    <property type="molecule type" value="Genomic_DNA"/>
</dbReference>
<geneLocation type="plasmid" evidence="2">
    <name>unnamed</name>
</geneLocation>
<protein>
    <submittedName>
        <fullName evidence="2">Uncharacterized protein</fullName>
    </submittedName>
</protein>
<name>W5SLB7_9SPIR</name>